<dbReference type="RefSeq" id="WP_377382211.1">
    <property type="nucleotide sequence ID" value="NZ_JBHSSW010000066.1"/>
</dbReference>
<dbReference type="GO" id="GO:0008168">
    <property type="term" value="F:methyltransferase activity"/>
    <property type="evidence" value="ECO:0007669"/>
    <property type="project" value="UniProtKB-KW"/>
</dbReference>
<evidence type="ECO:0000256" key="1">
    <source>
        <dbReference type="SAM" id="MobiDB-lite"/>
    </source>
</evidence>
<feature type="domain" description="Methyltransferase" evidence="2">
    <location>
        <begin position="213"/>
        <end position="309"/>
    </location>
</feature>
<evidence type="ECO:0000259" key="2">
    <source>
        <dbReference type="Pfam" id="PF13649"/>
    </source>
</evidence>
<dbReference type="SUPFAM" id="SSF53335">
    <property type="entry name" value="S-adenosyl-L-methionine-dependent methyltransferases"/>
    <property type="match status" value="1"/>
</dbReference>
<keyword evidence="4" id="KW-1185">Reference proteome</keyword>
<accession>A0ABW1SEX8</accession>
<protein>
    <submittedName>
        <fullName evidence="3">Class I SAM-dependent methyltransferase</fullName>
        <ecNumber evidence="3">2.1.1.-</ecNumber>
    </submittedName>
</protein>
<dbReference type="EC" id="2.1.1.-" evidence="3"/>
<dbReference type="InterPro" id="IPR050508">
    <property type="entry name" value="Methyltransf_Superfamily"/>
</dbReference>
<dbReference type="CDD" id="cd02440">
    <property type="entry name" value="AdoMet_MTases"/>
    <property type="match status" value="1"/>
</dbReference>
<evidence type="ECO:0000313" key="3">
    <source>
        <dbReference type="EMBL" id="MFC6200170.1"/>
    </source>
</evidence>
<dbReference type="Gene3D" id="3.40.50.150">
    <property type="entry name" value="Vaccinia Virus protein VP39"/>
    <property type="match status" value="1"/>
</dbReference>
<reference evidence="4" key="1">
    <citation type="journal article" date="2019" name="Int. J. Syst. Evol. Microbiol.">
        <title>The Global Catalogue of Microorganisms (GCM) 10K type strain sequencing project: providing services to taxonomists for standard genome sequencing and annotation.</title>
        <authorList>
            <consortium name="The Broad Institute Genomics Platform"/>
            <consortium name="The Broad Institute Genome Sequencing Center for Infectious Disease"/>
            <person name="Wu L."/>
            <person name="Ma J."/>
        </authorList>
    </citation>
    <scope>NUCLEOTIDE SEQUENCE [LARGE SCALE GENOMIC DNA]</scope>
    <source>
        <strain evidence="4">CGMCC-1.15741</strain>
    </source>
</reference>
<dbReference type="InterPro" id="IPR041698">
    <property type="entry name" value="Methyltransf_25"/>
</dbReference>
<feature type="region of interest" description="Disordered" evidence="1">
    <location>
        <begin position="1"/>
        <end position="20"/>
    </location>
</feature>
<organism evidence="3 4">
    <name type="scientific">Ponticaulis profundi</name>
    <dbReference type="NCBI Taxonomy" id="2665222"/>
    <lineage>
        <taxon>Bacteria</taxon>
        <taxon>Pseudomonadati</taxon>
        <taxon>Pseudomonadota</taxon>
        <taxon>Alphaproteobacteria</taxon>
        <taxon>Hyphomonadales</taxon>
        <taxon>Hyphomonadaceae</taxon>
        <taxon>Ponticaulis</taxon>
    </lineage>
</organism>
<evidence type="ECO:0000313" key="4">
    <source>
        <dbReference type="Proteomes" id="UP001596303"/>
    </source>
</evidence>
<keyword evidence="3" id="KW-0489">Methyltransferase</keyword>
<dbReference type="Proteomes" id="UP001596303">
    <property type="component" value="Unassembled WGS sequence"/>
</dbReference>
<dbReference type="EMBL" id="JBHSSW010000066">
    <property type="protein sequence ID" value="MFC6200170.1"/>
    <property type="molecule type" value="Genomic_DNA"/>
</dbReference>
<dbReference type="Pfam" id="PF13649">
    <property type="entry name" value="Methyltransf_25"/>
    <property type="match status" value="1"/>
</dbReference>
<keyword evidence="3" id="KW-0808">Transferase</keyword>
<gene>
    <name evidence="3" type="ORF">ACFQDM_19015</name>
</gene>
<proteinExistence type="predicted"/>
<name>A0ABW1SEX8_9PROT</name>
<dbReference type="InterPro" id="IPR029063">
    <property type="entry name" value="SAM-dependent_MTases_sf"/>
</dbReference>
<dbReference type="PANTHER" id="PTHR42912">
    <property type="entry name" value="METHYLTRANSFERASE"/>
    <property type="match status" value="1"/>
</dbReference>
<dbReference type="GO" id="GO:0032259">
    <property type="term" value="P:methylation"/>
    <property type="evidence" value="ECO:0007669"/>
    <property type="project" value="UniProtKB-KW"/>
</dbReference>
<sequence>MATETAANEIPEPVAPAPFSLSQRGRAGMEILGSMQKCSSGPIRSYASEKFFANPVAAKLNEEHVADKKPAKEDLRRRLAKAKAICENDSIYRLERFVQRYVAEENYNRGIPAIEERRSMFEAFVNSEATPAEGSTLDLELDAEEPKYWSATEWHLEPGGWEGYDLYAAVFAFAIGPKVFAHGGYAAVGVGDNIRQQRVDVARQLPKDSYERVYEPGCGGFGTLNAVHTVFPDAELHGSDLSPSLLKGGFKMAGAMNVPVHLSRRDSTQTGEADDSYDGVITYALHHEMPPKVNRAIFEEMFRILKPGGDIVISDPPPFRAVNMFHAVLLDWDTDHREEPFFTATGETVLEDVLEEVGFEAAEAYSIGEQGSYPWVTRARKPLDSKPAHVAA</sequence>
<comment type="caution">
    <text evidence="3">The sequence shown here is derived from an EMBL/GenBank/DDBJ whole genome shotgun (WGS) entry which is preliminary data.</text>
</comment>